<keyword evidence="2" id="KW-0812">Transmembrane</keyword>
<feature type="transmembrane region" description="Helical" evidence="2">
    <location>
        <begin position="91"/>
        <end position="108"/>
    </location>
</feature>
<keyword evidence="2" id="KW-0472">Membrane</keyword>
<reference evidence="3 4" key="1">
    <citation type="submission" date="2014-04" db="EMBL/GenBank/DDBJ databases">
        <title>A new species of microsporidia sheds light on the evolution of extreme parasitism.</title>
        <authorList>
            <person name="Haag K.L."/>
            <person name="James T.Y."/>
            <person name="Larsson R."/>
            <person name="Schaer T.M."/>
            <person name="Refardt D."/>
            <person name="Pombert J.-F."/>
            <person name="Ebert D."/>
        </authorList>
    </citation>
    <scope>NUCLEOTIDE SEQUENCE [LARGE SCALE GENOMIC DNA]</scope>
    <source>
        <strain evidence="3 4">UGP3</strain>
        <tissue evidence="3">Spores</tissue>
    </source>
</reference>
<dbReference type="AlphaFoldDB" id="A0A098VMX7"/>
<feature type="transmembrane region" description="Helical" evidence="2">
    <location>
        <begin position="200"/>
        <end position="225"/>
    </location>
</feature>
<feature type="compositionally biased region" description="Polar residues" evidence="1">
    <location>
        <begin position="295"/>
        <end position="315"/>
    </location>
</feature>
<feature type="transmembrane region" description="Helical" evidence="2">
    <location>
        <begin position="68"/>
        <end position="85"/>
    </location>
</feature>
<dbReference type="HOGENOM" id="CLU_587384_0_0_1"/>
<dbReference type="RefSeq" id="XP_013236809.1">
    <property type="nucleotide sequence ID" value="XM_013381355.1"/>
</dbReference>
<evidence type="ECO:0000313" key="3">
    <source>
        <dbReference type="EMBL" id="KGG50373.1"/>
    </source>
</evidence>
<proteinExistence type="predicted"/>
<accession>A0A098VMX7</accession>
<gene>
    <name evidence="3" type="ORF">DI09_73p10</name>
</gene>
<protein>
    <submittedName>
        <fullName evidence="3">Uncharacterized protein</fullName>
    </submittedName>
</protein>
<feature type="transmembrane region" description="Helical" evidence="2">
    <location>
        <begin position="30"/>
        <end position="48"/>
    </location>
</feature>
<dbReference type="EMBL" id="JMKJ01000583">
    <property type="protein sequence ID" value="KGG50373.1"/>
    <property type="molecule type" value="Genomic_DNA"/>
</dbReference>
<evidence type="ECO:0000313" key="4">
    <source>
        <dbReference type="Proteomes" id="UP000029725"/>
    </source>
</evidence>
<keyword evidence="4" id="KW-1185">Reference proteome</keyword>
<evidence type="ECO:0000256" key="1">
    <source>
        <dbReference type="SAM" id="MobiDB-lite"/>
    </source>
</evidence>
<organism evidence="3 4">
    <name type="scientific">Mitosporidium daphniae</name>
    <dbReference type="NCBI Taxonomy" id="1485682"/>
    <lineage>
        <taxon>Eukaryota</taxon>
        <taxon>Fungi</taxon>
        <taxon>Fungi incertae sedis</taxon>
        <taxon>Microsporidia</taxon>
        <taxon>Mitosporidium</taxon>
    </lineage>
</organism>
<name>A0A098VMX7_9MICR</name>
<dbReference type="VEuPathDB" id="MicrosporidiaDB:DI09_73p10"/>
<sequence length="466" mass="51991">MHRTGSVQSSADINTHGFYQMNQAQPSAPLISNGAFLFALGVSSYYFYASGIKDRLLCILIKKTVRSLIALFSVVLALLNTSGLSEEEQEVIHFFSIIPITVATFTMLEPYPNALRESEKIFLQNQTSLLASNSPCDMRQLRHERRRKLLESGEPLMKVLSENNGFSPPQVISGSTDVCVANAIASTSFSFDRAELVSSILLFFEILLFFPDATLFVFLLCPSLIKSRQDPFYPSNFSSDKPMKEGSSAYKKETLILDRIITPNLSRPMSHSSFSRGPASEEASFSRKYAPLPPQSQFTVQSSPQLSPRSKPSSRMQLLNGNFTEDFKNNSVSLNVGNESMKAIIELPNKANESHFPNATIKDFDVESTLAKIKNHEIRFRSMCNHFSANKSLGNDEMKFLYDFLILVANDSKVSNLNVTDHRVNSTDRPVNSIYRPTSSMHHLANATDRPVNATDHLAKAAYRPA</sequence>
<keyword evidence="2" id="KW-1133">Transmembrane helix</keyword>
<feature type="non-terminal residue" evidence="3">
    <location>
        <position position="466"/>
    </location>
</feature>
<dbReference type="Proteomes" id="UP000029725">
    <property type="component" value="Unassembled WGS sequence"/>
</dbReference>
<dbReference type="GeneID" id="25260733"/>
<evidence type="ECO:0000256" key="2">
    <source>
        <dbReference type="SAM" id="Phobius"/>
    </source>
</evidence>
<feature type="region of interest" description="Disordered" evidence="1">
    <location>
        <begin position="292"/>
        <end position="315"/>
    </location>
</feature>
<comment type="caution">
    <text evidence="3">The sequence shown here is derived from an EMBL/GenBank/DDBJ whole genome shotgun (WGS) entry which is preliminary data.</text>
</comment>